<reference evidence="3" key="1">
    <citation type="submission" date="2020-05" db="EMBL/GenBank/DDBJ databases">
        <title>Frigoriglobus tundricola gen. nov., sp. nov., a psychrotolerant cellulolytic planctomycete of the family Gemmataceae with two divergent copies of 16S rRNA gene.</title>
        <authorList>
            <person name="Kulichevskaya I.S."/>
            <person name="Ivanova A.A."/>
            <person name="Naumoff D.G."/>
            <person name="Beletsky A.V."/>
            <person name="Rijpstra W.I.C."/>
            <person name="Sinninghe Damste J.S."/>
            <person name="Mardanov A.V."/>
            <person name="Ravin N.V."/>
            <person name="Dedysh S.N."/>
        </authorList>
    </citation>
    <scope>NUCLEOTIDE SEQUENCE [LARGE SCALE GENOMIC DNA]</scope>
    <source>
        <strain evidence="3">PL17</strain>
    </source>
</reference>
<name>A0A6M5YV91_9BACT</name>
<feature type="compositionally biased region" description="Basic residues" evidence="1">
    <location>
        <begin position="1"/>
        <end position="16"/>
    </location>
</feature>
<organism evidence="2 3">
    <name type="scientific">Frigoriglobus tundricola</name>
    <dbReference type="NCBI Taxonomy" id="2774151"/>
    <lineage>
        <taxon>Bacteria</taxon>
        <taxon>Pseudomonadati</taxon>
        <taxon>Planctomycetota</taxon>
        <taxon>Planctomycetia</taxon>
        <taxon>Gemmatales</taxon>
        <taxon>Gemmataceae</taxon>
        <taxon>Frigoriglobus</taxon>
    </lineage>
</organism>
<dbReference type="EMBL" id="CP053452">
    <property type="protein sequence ID" value="QJW96832.1"/>
    <property type="molecule type" value="Genomic_DNA"/>
</dbReference>
<accession>A0A6M5YV91</accession>
<sequence>MKRPPRAVRAKPKIHYPKGSLRDRAATGGGAGESHLESGVGPLQNE</sequence>
<dbReference type="Proteomes" id="UP000503447">
    <property type="component" value="Chromosome"/>
</dbReference>
<dbReference type="AlphaFoldDB" id="A0A6M5YV91"/>
<proteinExistence type="predicted"/>
<feature type="region of interest" description="Disordered" evidence="1">
    <location>
        <begin position="1"/>
        <end position="46"/>
    </location>
</feature>
<keyword evidence="3" id="KW-1185">Reference proteome</keyword>
<gene>
    <name evidence="2" type="ORF">FTUN_4392</name>
</gene>
<dbReference type="KEGG" id="ftj:FTUN_4392"/>
<evidence type="ECO:0000313" key="2">
    <source>
        <dbReference type="EMBL" id="QJW96832.1"/>
    </source>
</evidence>
<evidence type="ECO:0000256" key="1">
    <source>
        <dbReference type="SAM" id="MobiDB-lite"/>
    </source>
</evidence>
<evidence type="ECO:0000313" key="3">
    <source>
        <dbReference type="Proteomes" id="UP000503447"/>
    </source>
</evidence>
<protein>
    <submittedName>
        <fullName evidence="2">Uncharacterized protein</fullName>
    </submittedName>
</protein>